<dbReference type="Proteomes" id="UP000288716">
    <property type="component" value="Unassembled WGS sequence"/>
</dbReference>
<feature type="transmembrane region" description="Helical" evidence="3">
    <location>
        <begin position="40"/>
        <end position="62"/>
    </location>
</feature>
<evidence type="ECO:0000259" key="4">
    <source>
        <dbReference type="PROSITE" id="PS50850"/>
    </source>
</evidence>
<evidence type="ECO:0000256" key="3">
    <source>
        <dbReference type="SAM" id="Phobius"/>
    </source>
</evidence>
<dbReference type="AlphaFoldDB" id="A0A443SVL8"/>
<feature type="transmembrane region" description="Helical" evidence="3">
    <location>
        <begin position="276"/>
        <end position="298"/>
    </location>
</feature>
<feature type="transmembrane region" description="Helical" evidence="3">
    <location>
        <begin position="310"/>
        <end position="329"/>
    </location>
</feature>
<dbReference type="PANTHER" id="PTHR11360:SF284">
    <property type="entry name" value="EG:103B4.3 PROTEIN-RELATED"/>
    <property type="match status" value="1"/>
</dbReference>
<dbReference type="PANTHER" id="PTHR11360">
    <property type="entry name" value="MONOCARBOXYLATE TRANSPORTER"/>
    <property type="match status" value="1"/>
</dbReference>
<dbReference type="SUPFAM" id="SSF103473">
    <property type="entry name" value="MFS general substrate transporter"/>
    <property type="match status" value="1"/>
</dbReference>
<dbReference type="OrthoDB" id="6511686at2759"/>
<dbReference type="InterPro" id="IPR036259">
    <property type="entry name" value="MFS_trans_sf"/>
</dbReference>
<keyword evidence="3" id="KW-1133">Transmembrane helix</keyword>
<feature type="transmembrane region" description="Helical" evidence="3">
    <location>
        <begin position="341"/>
        <end position="361"/>
    </location>
</feature>
<feature type="transmembrane region" description="Helical" evidence="3">
    <location>
        <begin position="14"/>
        <end position="33"/>
    </location>
</feature>
<feature type="transmembrane region" description="Helical" evidence="3">
    <location>
        <begin position="223"/>
        <end position="241"/>
    </location>
</feature>
<evidence type="ECO:0000256" key="1">
    <source>
        <dbReference type="ARBA" id="ARBA00004141"/>
    </source>
</evidence>
<protein>
    <submittedName>
        <fullName evidence="5">Monocarboxylate transporter 12-like isoform X3</fullName>
    </submittedName>
</protein>
<feature type="transmembrane region" description="Helical" evidence="3">
    <location>
        <begin position="250"/>
        <end position="270"/>
    </location>
</feature>
<evidence type="ECO:0000256" key="2">
    <source>
        <dbReference type="SAM" id="MobiDB-lite"/>
    </source>
</evidence>
<dbReference type="InterPro" id="IPR050327">
    <property type="entry name" value="Proton-linked_MCT"/>
</dbReference>
<keyword evidence="3" id="KW-0472">Membrane</keyword>
<dbReference type="VEuPathDB" id="VectorBase:LDEU000492"/>
<feature type="domain" description="Major facilitator superfamily (MFS) profile" evidence="4">
    <location>
        <begin position="175"/>
        <end position="386"/>
    </location>
</feature>
<feature type="non-terminal residue" evidence="5">
    <location>
        <position position="1"/>
    </location>
</feature>
<dbReference type="GO" id="GO:0016020">
    <property type="term" value="C:membrane"/>
    <property type="evidence" value="ECO:0007669"/>
    <property type="project" value="UniProtKB-SubCell"/>
</dbReference>
<dbReference type="Pfam" id="PF07690">
    <property type="entry name" value="MFS_1"/>
    <property type="match status" value="1"/>
</dbReference>
<comment type="subcellular location">
    <subcellularLocation>
        <location evidence="1">Membrane</location>
        <topology evidence="1">Multi-pass membrane protein</topology>
    </subcellularLocation>
</comment>
<feature type="transmembrane region" description="Helical" evidence="3">
    <location>
        <begin position="183"/>
        <end position="203"/>
    </location>
</feature>
<name>A0A443SVL8_9ACAR</name>
<feature type="region of interest" description="Disordered" evidence="2">
    <location>
        <begin position="116"/>
        <end position="157"/>
    </location>
</feature>
<dbReference type="STRING" id="299467.A0A443SVL8"/>
<dbReference type="Gene3D" id="1.20.1250.20">
    <property type="entry name" value="MFS general substrate transporter like domains"/>
    <property type="match status" value="1"/>
</dbReference>
<evidence type="ECO:0000313" key="5">
    <source>
        <dbReference type="EMBL" id="RWS31554.1"/>
    </source>
</evidence>
<reference evidence="5 6" key="1">
    <citation type="journal article" date="2018" name="Gigascience">
        <title>Genomes of trombidid mites reveal novel predicted allergens and laterally-transferred genes associated with secondary metabolism.</title>
        <authorList>
            <person name="Dong X."/>
            <person name="Chaisiri K."/>
            <person name="Xia D."/>
            <person name="Armstrong S.D."/>
            <person name="Fang Y."/>
            <person name="Donnelly M.J."/>
            <person name="Kadowaki T."/>
            <person name="McGarry J.W."/>
            <person name="Darby A.C."/>
            <person name="Makepeace B.L."/>
        </authorList>
    </citation>
    <scope>NUCLEOTIDE SEQUENCE [LARGE SCALE GENOMIC DNA]</scope>
    <source>
        <strain evidence="5">UoL-UT</strain>
    </source>
</reference>
<comment type="caution">
    <text evidence="5">The sequence shown here is derived from an EMBL/GenBank/DDBJ whole genome shotgun (WGS) entry which is preliminary data.</text>
</comment>
<keyword evidence="3" id="KW-0812">Transmembrane</keyword>
<dbReference type="PROSITE" id="PS50850">
    <property type="entry name" value="MFS"/>
    <property type="match status" value="1"/>
</dbReference>
<sequence length="386" mass="42949">KKVTKLPHDLKHDVLFTGCGFGFLYISAVVVITEYFETKLSLAAGLSGCGTSVGIMVFGPLIENLNEHFKWQTTMVILSAISLLDVLFAMVFIPIKTSVQSVEDLTTSLAKINSPDKAEELEKQKQKTQTDEHIEDANQDETQKENSEQSNKNTEDIEESRYQAFKNSMKTMFGTKLLFNPKFLIFAFATTLVCLGFMAPQIFLKVRALQLHEVKEEKDTHGLLTLIGIGSTIGRIFFGYIGDYKWCRRFIIFTASNIACGIVTAVSIYLNTYGLFAFYCFLFGLTSGAFVTLTSVVITDCFGINLAANLFGLLALFEGVAFVIGPPFIGLFESMNHKREFVIAGALMIIGGLVYTLIPVYDSWRNKTTNTSTKDENENETTISKL</sequence>
<dbReference type="InterPro" id="IPR020846">
    <property type="entry name" value="MFS_dom"/>
</dbReference>
<gene>
    <name evidence="5" type="ORF">B4U80_12868</name>
</gene>
<dbReference type="InterPro" id="IPR011701">
    <property type="entry name" value="MFS"/>
</dbReference>
<dbReference type="EMBL" id="NCKV01000131">
    <property type="protein sequence ID" value="RWS31554.1"/>
    <property type="molecule type" value="Genomic_DNA"/>
</dbReference>
<evidence type="ECO:0000313" key="6">
    <source>
        <dbReference type="Proteomes" id="UP000288716"/>
    </source>
</evidence>
<dbReference type="GO" id="GO:0008028">
    <property type="term" value="F:monocarboxylic acid transmembrane transporter activity"/>
    <property type="evidence" value="ECO:0007669"/>
    <property type="project" value="TreeGrafter"/>
</dbReference>
<proteinExistence type="predicted"/>
<accession>A0A443SVL8</accession>
<keyword evidence="6" id="KW-1185">Reference proteome</keyword>
<organism evidence="5 6">
    <name type="scientific">Leptotrombidium deliense</name>
    <dbReference type="NCBI Taxonomy" id="299467"/>
    <lineage>
        <taxon>Eukaryota</taxon>
        <taxon>Metazoa</taxon>
        <taxon>Ecdysozoa</taxon>
        <taxon>Arthropoda</taxon>
        <taxon>Chelicerata</taxon>
        <taxon>Arachnida</taxon>
        <taxon>Acari</taxon>
        <taxon>Acariformes</taxon>
        <taxon>Trombidiformes</taxon>
        <taxon>Prostigmata</taxon>
        <taxon>Anystina</taxon>
        <taxon>Parasitengona</taxon>
        <taxon>Trombiculoidea</taxon>
        <taxon>Trombiculidae</taxon>
        <taxon>Leptotrombidium</taxon>
    </lineage>
</organism>
<feature type="transmembrane region" description="Helical" evidence="3">
    <location>
        <begin position="74"/>
        <end position="95"/>
    </location>
</feature>